<feature type="compositionally biased region" description="Low complexity" evidence="1">
    <location>
        <begin position="943"/>
        <end position="968"/>
    </location>
</feature>
<feature type="compositionally biased region" description="Basic and acidic residues" evidence="1">
    <location>
        <begin position="216"/>
        <end position="247"/>
    </location>
</feature>
<evidence type="ECO:0000256" key="1">
    <source>
        <dbReference type="SAM" id="MobiDB-lite"/>
    </source>
</evidence>
<gene>
    <name evidence="3" type="ORF">EXN66_Car001397</name>
</gene>
<evidence type="ECO:0000259" key="2">
    <source>
        <dbReference type="Pfam" id="PF15255"/>
    </source>
</evidence>
<feature type="compositionally biased region" description="Polar residues" evidence="1">
    <location>
        <begin position="854"/>
        <end position="870"/>
    </location>
</feature>
<feature type="compositionally biased region" description="Basic and acidic residues" evidence="1">
    <location>
        <begin position="25"/>
        <end position="45"/>
    </location>
</feature>
<feature type="compositionally biased region" description="Basic and acidic residues" evidence="1">
    <location>
        <begin position="891"/>
        <end position="900"/>
    </location>
</feature>
<sequence>MRQNSASWSLAADSGRVYDEDVEETVPKIDALEKQPEQEKTREQKEAELIPKMQEAVNYGLRVLESAFEHLDIKAGNSDSEDEEVSDRVEAILEPKDLYVDRPLPYLIGSQPFMEQEDVGLGDLSSDEMSVDSDRDSVIDSEDGKHAVHSDDDFNQDEDEGHNNIKKKSSMQSYEDEEEEEDSDIFGESDKEEGDDDDDDDDDSKKTGPSSFTDELAARIKGEPVHKPEGDRTSYEDSDDMFKPPKMEDDDFSPFGGKSGLFSGGKGLFDDDDEGDLFSEAPKPLVSEEKKALNESTRTTAQKADSGKPGKRIPAGAVSIFPDNYLFSTGNDSDSVEAKENGAPALKTNAASKQVSTGASVAGGGSGLFDDEEDDDFFSGKSLKTSDSGRKEKFKPKKAIGLFDEDEEDSDIFSERFSVPTPAYSKNDVVEEQGKPPDKKMPTGAISLFGPGTKSLMSEGLKKRRPSTSEESEKSEENGPAPDVEKSVIKQNEKPQTSGLFSDDEDTQVFPATSKSQSKPKPATQSQTSKAPLSLFDDEEEEDLFASTAKPKPKPHQIKPTTPQPRKPESSTLFSDDEDQWISSKSSVTKSENKTGGMKPSASAPSSLPSATTSQKSSLFNDYDNDDDLFAPTKESSQKKPQRVALLFEDEDEDDKGSLFDNKPVDNKNTPVPAAKTQLSSQLEKSDEVSRTTAGDRPSEQEKPAENTPELLPSSPSPENSESKKKPSGAVSLFGGISVLASKQTKSLLDEDGSDDTFMSKDSPPPNVKKGEKKEEKVKTNTFSLFDDEEEDDTDWNDPIFTPSKSTASSTLKPTEDHPQAKSTGVFQDEELLFSQTQQKDNDPDVDLFATSGKAGSSKLSSVKAAQSLFTDEDEDDLFSSVKPKAPPPKIAEKPSKANERAPLASPECVSDTQANLMINPTALLPGAVPSMPGTLNVLPGMASSSSSWASSSSLSPSSATTPAGALADSEGGVSFDTPVQVTTLQSAHKSRVKGFIHRRPQSRAARQQAAQRSVDGKEETLDGNIPGPNPSLSASALPPPDKCSQIAPSPTLLSSAAPTALPVSSPPQPLPSKISSRPSVLTLPVSTHAGKNDPSFDSLNAKVVPSPDEDDLFSPDSLFGAASITNTQSTKQNTKTTQHQASSGVGVKNDKEKSSLPSIFDDNTDDLFQKVKPKSTTTKKAKASPFLEENDDEDIFGVSNSSIPSSTSSKKIKNSSSFSKEDIFQDEVATVPKAHKKHKDKTIDASLFDDNIDIFADLTDTLKTKQKSKTKGEAKSIFDDDMGSTIKNSHDSLLDISTWTHEHFLCNPQMMTDRKEPPFFNDDSVGAFHYKLPFYDTMELFIETLTGTCFELRVLPFEAVISVKAKIQRLEVVAPSINPEKLS</sequence>
<name>A0A6G1R0W3_CHAAH</name>
<reference evidence="3 4" key="1">
    <citation type="submission" date="2019-02" db="EMBL/GenBank/DDBJ databases">
        <title>Opniocepnalus argus genome.</title>
        <authorList>
            <person name="Zhou C."/>
            <person name="Xiao S."/>
        </authorList>
    </citation>
    <scope>NUCLEOTIDE SEQUENCE [LARGE SCALE GENOMIC DNA]</scope>
    <source>
        <strain evidence="3">OARG1902GOOAL</strain>
        <tissue evidence="3">Muscle</tissue>
    </source>
</reference>
<dbReference type="PANTHER" id="PTHR46728:SF1">
    <property type="entry name" value="AN1-TYPE ZINC FINGER PROTEIN 4"/>
    <property type="match status" value="1"/>
</dbReference>
<feature type="compositionally biased region" description="Basic and acidic residues" evidence="1">
    <location>
        <begin position="132"/>
        <end position="152"/>
    </location>
</feature>
<dbReference type="EMBL" id="CM015712">
    <property type="protein sequence ID" value="KAF3708223.1"/>
    <property type="molecule type" value="Genomic_DNA"/>
</dbReference>
<feature type="region of interest" description="Disordered" evidence="1">
    <location>
        <begin position="347"/>
        <end position="730"/>
    </location>
</feature>
<feature type="compositionally biased region" description="Acidic residues" evidence="1">
    <location>
        <begin position="403"/>
        <end position="412"/>
    </location>
</feature>
<feature type="region of interest" description="Disordered" evidence="1">
    <location>
        <begin position="745"/>
        <end position="908"/>
    </location>
</feature>
<feature type="compositionally biased region" description="Basic and acidic residues" evidence="1">
    <location>
        <begin position="769"/>
        <end position="779"/>
    </location>
</feature>
<evidence type="ECO:0000313" key="4">
    <source>
        <dbReference type="Proteomes" id="UP000503349"/>
    </source>
</evidence>
<feature type="compositionally biased region" description="Polar residues" evidence="1">
    <location>
        <begin position="294"/>
        <end position="303"/>
    </location>
</feature>
<feature type="compositionally biased region" description="Acidic residues" evidence="1">
    <location>
        <begin position="786"/>
        <end position="796"/>
    </location>
</feature>
<feature type="compositionally biased region" description="Low complexity" evidence="1">
    <location>
        <begin position="1126"/>
        <end position="1139"/>
    </location>
</feature>
<evidence type="ECO:0000313" key="3">
    <source>
        <dbReference type="EMBL" id="KAF3708223.1"/>
    </source>
</evidence>
<protein>
    <submittedName>
        <fullName evidence="3">WASH complex subunit 2</fullName>
    </submittedName>
</protein>
<feature type="region of interest" description="Disordered" evidence="1">
    <location>
        <begin position="933"/>
        <end position="1161"/>
    </location>
</feature>
<dbReference type="InterPro" id="IPR053061">
    <property type="entry name" value="AN1-type_zinc_finger"/>
</dbReference>
<feature type="compositionally biased region" description="Polar residues" evidence="1">
    <location>
        <begin position="1047"/>
        <end position="1058"/>
    </location>
</feature>
<feature type="compositionally biased region" description="Acidic residues" evidence="1">
    <location>
        <begin position="174"/>
        <end position="202"/>
    </location>
</feature>
<feature type="compositionally biased region" description="Low complexity" evidence="1">
    <location>
        <begin position="600"/>
        <end position="622"/>
    </location>
</feature>
<dbReference type="Pfam" id="PF15255">
    <property type="entry name" value="CAP-ZIP_m"/>
    <property type="match status" value="1"/>
</dbReference>
<feature type="compositionally biased region" description="Polar residues" evidence="1">
    <location>
        <begin position="510"/>
        <end position="531"/>
    </location>
</feature>
<feature type="compositionally biased region" description="Polar residues" evidence="1">
    <location>
        <begin position="978"/>
        <end position="988"/>
    </location>
</feature>
<reference evidence="4" key="2">
    <citation type="submission" date="2019-02" db="EMBL/GenBank/DDBJ databases">
        <title>Opniocepnalus argus Var Kimnra genome.</title>
        <authorList>
            <person name="Zhou C."/>
            <person name="Xiao S."/>
        </authorList>
    </citation>
    <scope>NUCLEOTIDE SEQUENCE [LARGE SCALE GENOMIC DNA]</scope>
</reference>
<dbReference type="InterPro" id="IPR029341">
    <property type="entry name" value="FAM21/CAPZIP"/>
</dbReference>
<dbReference type="PANTHER" id="PTHR46728">
    <property type="entry name" value="AN1-TYPE ZINC FINGER PROTEIN 4"/>
    <property type="match status" value="1"/>
</dbReference>
<accession>A0A6G1R0W3</accession>
<dbReference type="InterPro" id="IPR029071">
    <property type="entry name" value="Ubiquitin-like_domsf"/>
</dbReference>
<dbReference type="Proteomes" id="UP000503349">
    <property type="component" value="Chromosome 1"/>
</dbReference>
<proteinExistence type="predicted"/>
<feature type="compositionally biased region" description="Low complexity" evidence="1">
    <location>
        <begin position="709"/>
        <end position="720"/>
    </location>
</feature>
<feature type="compositionally biased region" description="Basic and acidic residues" evidence="1">
    <location>
        <begin position="428"/>
        <end position="441"/>
    </location>
</feature>
<dbReference type="Gene3D" id="3.10.20.90">
    <property type="entry name" value="Phosphatidylinositol 3-kinase Catalytic Subunit, Chain A, domain 1"/>
    <property type="match status" value="1"/>
</dbReference>
<feature type="region of interest" description="Disordered" evidence="1">
    <location>
        <begin position="1"/>
        <end position="45"/>
    </location>
</feature>
<feature type="compositionally biased region" description="Basic residues" evidence="1">
    <location>
        <begin position="989"/>
        <end position="1002"/>
    </location>
</feature>
<feature type="compositionally biased region" description="Gly residues" evidence="1">
    <location>
        <begin position="257"/>
        <end position="267"/>
    </location>
</feature>
<feature type="compositionally biased region" description="Polar residues" evidence="1">
    <location>
        <begin position="803"/>
        <end position="813"/>
    </location>
</feature>
<feature type="region of interest" description="Disordered" evidence="1">
    <location>
        <begin position="110"/>
        <end position="316"/>
    </location>
</feature>
<organism evidence="3 4">
    <name type="scientific">Channa argus</name>
    <name type="common">Northern snakehead</name>
    <name type="synonym">Ophicephalus argus</name>
    <dbReference type="NCBI Taxonomy" id="215402"/>
    <lineage>
        <taxon>Eukaryota</taxon>
        <taxon>Metazoa</taxon>
        <taxon>Chordata</taxon>
        <taxon>Craniata</taxon>
        <taxon>Vertebrata</taxon>
        <taxon>Euteleostomi</taxon>
        <taxon>Actinopterygii</taxon>
        <taxon>Neopterygii</taxon>
        <taxon>Teleostei</taxon>
        <taxon>Neoteleostei</taxon>
        <taxon>Acanthomorphata</taxon>
        <taxon>Anabantaria</taxon>
        <taxon>Anabantiformes</taxon>
        <taxon>Channoidei</taxon>
        <taxon>Channidae</taxon>
        <taxon>Channa</taxon>
    </lineage>
</organism>
<feature type="compositionally biased region" description="Polar residues" evidence="1">
    <location>
        <begin position="581"/>
        <end position="590"/>
    </location>
</feature>
<feature type="domain" description="FAM21/CAPZIP" evidence="2">
    <location>
        <begin position="913"/>
        <end position="1024"/>
    </location>
</feature>
<feature type="compositionally biased region" description="Low complexity" evidence="1">
    <location>
        <begin position="1003"/>
        <end position="1014"/>
    </location>
</feature>
<dbReference type="SUPFAM" id="SSF54236">
    <property type="entry name" value="Ubiquitin-like"/>
    <property type="match status" value="1"/>
</dbReference>
<keyword evidence="4" id="KW-1185">Reference proteome</keyword>
<feature type="compositionally biased region" description="Basic and acidic residues" evidence="1">
    <location>
        <begin position="467"/>
        <end position="493"/>
    </location>
</feature>
<feature type="compositionally biased region" description="Acidic residues" evidence="1">
    <location>
        <begin position="115"/>
        <end position="131"/>
    </location>
</feature>